<dbReference type="EMBL" id="AMWN01000001">
    <property type="protein sequence ID" value="EXJ95603.1"/>
    <property type="molecule type" value="Genomic_DNA"/>
</dbReference>
<keyword evidence="4" id="KW-1185">Reference proteome</keyword>
<reference evidence="3 4" key="1">
    <citation type="submission" date="2013-03" db="EMBL/GenBank/DDBJ databases">
        <title>The Genome Sequence of Capronia coronata CBS 617.96.</title>
        <authorList>
            <consortium name="The Broad Institute Genomics Platform"/>
            <person name="Cuomo C."/>
            <person name="de Hoog S."/>
            <person name="Gorbushina A."/>
            <person name="Walker B."/>
            <person name="Young S.K."/>
            <person name="Zeng Q."/>
            <person name="Gargeya S."/>
            <person name="Fitzgerald M."/>
            <person name="Haas B."/>
            <person name="Abouelleil A."/>
            <person name="Allen A.W."/>
            <person name="Alvarado L."/>
            <person name="Arachchi H.M."/>
            <person name="Berlin A.M."/>
            <person name="Chapman S.B."/>
            <person name="Gainer-Dewar J."/>
            <person name="Goldberg J."/>
            <person name="Griggs A."/>
            <person name="Gujja S."/>
            <person name="Hansen M."/>
            <person name="Howarth C."/>
            <person name="Imamovic A."/>
            <person name="Ireland A."/>
            <person name="Larimer J."/>
            <person name="McCowan C."/>
            <person name="Murphy C."/>
            <person name="Pearson M."/>
            <person name="Poon T.W."/>
            <person name="Priest M."/>
            <person name="Roberts A."/>
            <person name="Saif S."/>
            <person name="Shea T."/>
            <person name="Sisk P."/>
            <person name="Sykes S."/>
            <person name="Wortman J."/>
            <person name="Nusbaum C."/>
            <person name="Birren B."/>
        </authorList>
    </citation>
    <scope>NUCLEOTIDE SEQUENCE [LARGE SCALE GENOMIC DNA]</scope>
    <source>
        <strain evidence="3 4">CBS 617.96</strain>
    </source>
</reference>
<accession>W9YST5</accession>
<dbReference type="eggNOG" id="ENOG502QSYI">
    <property type="taxonomic scope" value="Eukaryota"/>
</dbReference>
<feature type="domain" description="T6SS Phospholipase effector Tle1-like catalytic" evidence="2">
    <location>
        <begin position="11"/>
        <end position="287"/>
    </location>
</feature>
<dbReference type="InterPro" id="IPR018712">
    <property type="entry name" value="Tle1-like_cat"/>
</dbReference>
<gene>
    <name evidence="3" type="ORF">A1O1_00725</name>
</gene>
<dbReference type="HOGENOM" id="CLU_005049_1_0_1"/>
<evidence type="ECO:0000259" key="2">
    <source>
        <dbReference type="Pfam" id="PF09994"/>
    </source>
</evidence>
<dbReference type="PANTHER" id="PTHR33840">
    <property type="match status" value="1"/>
</dbReference>
<evidence type="ECO:0000313" key="4">
    <source>
        <dbReference type="Proteomes" id="UP000019484"/>
    </source>
</evidence>
<feature type="compositionally biased region" description="Low complexity" evidence="1">
    <location>
        <begin position="417"/>
        <end position="427"/>
    </location>
</feature>
<protein>
    <recommendedName>
        <fullName evidence="2">T6SS Phospholipase effector Tle1-like catalytic domain-containing protein</fullName>
    </recommendedName>
</protein>
<dbReference type="Proteomes" id="UP000019484">
    <property type="component" value="Unassembled WGS sequence"/>
</dbReference>
<dbReference type="Pfam" id="PF09994">
    <property type="entry name" value="T6SS_Tle1-like_cat"/>
    <property type="match status" value="1"/>
</dbReference>
<dbReference type="InterPro" id="IPR029058">
    <property type="entry name" value="AB_hydrolase_fold"/>
</dbReference>
<dbReference type="SUPFAM" id="SSF53474">
    <property type="entry name" value="alpha/beta-Hydrolases"/>
    <property type="match status" value="1"/>
</dbReference>
<dbReference type="PANTHER" id="PTHR33840:SF1">
    <property type="entry name" value="TLE1 PHOSPHOLIPASE DOMAIN-CONTAINING PROTEIN"/>
    <property type="match status" value="1"/>
</dbReference>
<dbReference type="RefSeq" id="XP_007719832.1">
    <property type="nucleotide sequence ID" value="XM_007721642.1"/>
</dbReference>
<dbReference type="STRING" id="1182541.W9YST5"/>
<organism evidence="3 4">
    <name type="scientific">Capronia coronata CBS 617.96</name>
    <dbReference type="NCBI Taxonomy" id="1182541"/>
    <lineage>
        <taxon>Eukaryota</taxon>
        <taxon>Fungi</taxon>
        <taxon>Dikarya</taxon>
        <taxon>Ascomycota</taxon>
        <taxon>Pezizomycotina</taxon>
        <taxon>Eurotiomycetes</taxon>
        <taxon>Chaetothyriomycetidae</taxon>
        <taxon>Chaetothyriales</taxon>
        <taxon>Herpotrichiellaceae</taxon>
        <taxon>Capronia</taxon>
    </lineage>
</organism>
<name>W9YST5_9EURO</name>
<proteinExistence type="predicted"/>
<dbReference type="AlphaFoldDB" id="W9YST5"/>
<dbReference type="OrthoDB" id="3057168at2759"/>
<sequence>MASLNTGTTAKRLIVLCDGTWQNSTSGETGSYPSNVTRFSRALSQIGDKDGQNVPQMIFYQPGVGTGDKVDKATGGVYGAGLSANVRAAYGFLAHNYNKGDQIYFFGWSRGAYTARAIAGLVTTLGLLTKKGMDRFPGVYQEYYYSINKKLNPGQAQPDMAKLGELADNELHPGADKSVEIIGVWDTVGFHGAGLGDEEFEFYNTALSPKVKYGFHALSLDETREAFWPTLWDSTIIPGPTSNAGTGTSSGTGPTVKQVWFCGTHAIGGGGSDSALADIALGWMIAECSKTKTLSFDDSYLLVGGPASSSPGTPWPTANYPPKAATGNGNGLLGFLTAIPSKLAGLPSQLKTAAEDTFWAATNFVLRRKSGVRTPNEGRLPPQGTNERIHESIGDRRLVAAAGDTSGRIWPCRPISGRARPATGTATPTPPQWALTAGGVLEETVPEAEELKFKGKIRPVA</sequence>
<feature type="region of interest" description="Disordered" evidence="1">
    <location>
        <begin position="410"/>
        <end position="432"/>
    </location>
</feature>
<comment type="caution">
    <text evidence="3">The sequence shown here is derived from an EMBL/GenBank/DDBJ whole genome shotgun (WGS) entry which is preliminary data.</text>
</comment>
<evidence type="ECO:0000256" key="1">
    <source>
        <dbReference type="SAM" id="MobiDB-lite"/>
    </source>
</evidence>
<dbReference type="GeneID" id="19155631"/>
<evidence type="ECO:0000313" key="3">
    <source>
        <dbReference type="EMBL" id="EXJ95603.1"/>
    </source>
</evidence>